<feature type="region of interest" description="Disordered" evidence="1">
    <location>
        <begin position="232"/>
        <end position="287"/>
    </location>
</feature>
<protein>
    <submittedName>
        <fullName evidence="4">Uncharacterized protein LOC108675829 isoform X2</fullName>
    </submittedName>
</protein>
<dbReference type="PANTHER" id="PTHR22742:SF2">
    <property type="entry name" value="EXPANSION, ISOFORM A-RELATED"/>
    <property type="match status" value="1"/>
</dbReference>
<dbReference type="CTD" id="36276"/>
<dbReference type="OrthoDB" id="5973987at2759"/>
<dbReference type="GO" id="GO:0006355">
    <property type="term" value="P:regulation of DNA-templated transcription"/>
    <property type="evidence" value="ECO:0007669"/>
    <property type="project" value="InterPro"/>
</dbReference>
<evidence type="ECO:0000313" key="4">
    <source>
        <dbReference type="RefSeq" id="XP_018019351.1"/>
    </source>
</evidence>
<feature type="compositionally biased region" description="Low complexity" evidence="1">
    <location>
        <begin position="259"/>
        <end position="268"/>
    </location>
</feature>
<proteinExistence type="predicted"/>
<dbReference type="FunFam" id="2.60.200.10:FF:000006">
    <property type="entry name" value="Expansion, isoform A"/>
    <property type="match status" value="1"/>
</dbReference>
<accession>A0A8B7P2U4</accession>
<feature type="compositionally biased region" description="Pro residues" evidence="1">
    <location>
        <begin position="426"/>
        <end position="439"/>
    </location>
</feature>
<reference evidence="4" key="1">
    <citation type="submission" date="2025-08" db="UniProtKB">
        <authorList>
            <consortium name="RefSeq"/>
        </authorList>
    </citation>
    <scope>IDENTIFICATION</scope>
    <source>
        <tissue evidence="4">Whole organism</tissue>
    </source>
</reference>
<evidence type="ECO:0000313" key="3">
    <source>
        <dbReference type="Proteomes" id="UP000694843"/>
    </source>
</evidence>
<feature type="region of interest" description="Disordered" evidence="1">
    <location>
        <begin position="426"/>
        <end position="448"/>
    </location>
</feature>
<dbReference type="InterPro" id="IPR001132">
    <property type="entry name" value="SMAD_dom_Dwarfin-type"/>
</dbReference>
<dbReference type="PROSITE" id="PS51076">
    <property type="entry name" value="MH2"/>
    <property type="match status" value="1"/>
</dbReference>
<dbReference type="InterPro" id="IPR008984">
    <property type="entry name" value="SMAD_FHA_dom_sf"/>
</dbReference>
<dbReference type="RefSeq" id="XP_018019351.1">
    <property type="nucleotide sequence ID" value="XM_018163862.2"/>
</dbReference>
<dbReference type="GO" id="GO:0051239">
    <property type="term" value="P:regulation of multicellular organismal process"/>
    <property type="evidence" value="ECO:0007669"/>
    <property type="project" value="UniProtKB-ARBA"/>
</dbReference>
<evidence type="ECO:0000259" key="2">
    <source>
        <dbReference type="PROSITE" id="PS51076"/>
    </source>
</evidence>
<organism evidence="3 4">
    <name type="scientific">Hyalella azteca</name>
    <name type="common">Amphipod</name>
    <dbReference type="NCBI Taxonomy" id="294128"/>
    <lineage>
        <taxon>Eukaryota</taxon>
        <taxon>Metazoa</taxon>
        <taxon>Ecdysozoa</taxon>
        <taxon>Arthropoda</taxon>
        <taxon>Crustacea</taxon>
        <taxon>Multicrustacea</taxon>
        <taxon>Malacostraca</taxon>
        <taxon>Eumalacostraca</taxon>
        <taxon>Peracarida</taxon>
        <taxon>Amphipoda</taxon>
        <taxon>Senticaudata</taxon>
        <taxon>Talitrida</taxon>
        <taxon>Talitroidea</taxon>
        <taxon>Hyalellidae</taxon>
        <taxon>Hyalella</taxon>
    </lineage>
</organism>
<evidence type="ECO:0000256" key="1">
    <source>
        <dbReference type="SAM" id="MobiDB-lite"/>
    </source>
</evidence>
<gene>
    <name evidence="4" type="primary">LOC108675829</name>
</gene>
<dbReference type="InterPro" id="IPR017855">
    <property type="entry name" value="SMAD-like_dom_sf"/>
</dbReference>
<dbReference type="AlphaFoldDB" id="A0A8B7P2U4"/>
<sequence>MVSRRKILSRSRDDLNLEQPQVEDEENVWYTTETCFEEHIHEVFLKWSQIDDEIWSKVIVFEKNRRVAKAYLRSPVLTVNGTNIGFDGFRLGLAGFENPMREPKTEEVISRQIGLGCKLRMDEDGNILVKRISNSNVYVKAVDDENSISNDVLRLPNQALELSKPIKAFDIRKFEANIDKEMRKIYPNRSKLEAQCILPIAFSKNAPQLLQCPSWVMIINVVALDMLKSKLPNARAPPPNIRNRPRLPVPEEDPYSVTGSSSSNGSKPGKPPKLPPREGGKSNSKGEYVYIEDSILRPFRSSRKNGSKDAAPKNDDPYYCGLRARTTNFKGSDKDRADMVRGQYMAYQQQHQQQQQQAPILPAHPHPGLYHARSYESAMGKPFMPLKPMPKMNKLDRNPMSWVPSHQQNYDYGESVYAPLYGRLPPPKRGYLPPPPPRPQHMYGRPWE</sequence>
<dbReference type="SMART" id="SM00524">
    <property type="entry name" value="DWB"/>
    <property type="match status" value="1"/>
</dbReference>
<keyword evidence="3" id="KW-1185">Reference proteome</keyword>
<dbReference type="PANTHER" id="PTHR22742">
    <property type="entry name" value="EXPANSION, ISOFORM A-RELATED"/>
    <property type="match status" value="1"/>
</dbReference>
<name>A0A8B7P2U4_HYAAZ</name>
<dbReference type="Pfam" id="PF03166">
    <property type="entry name" value="MH2"/>
    <property type="match status" value="1"/>
</dbReference>
<feature type="domain" description="MH2" evidence="2">
    <location>
        <begin position="55"/>
        <end position="243"/>
    </location>
</feature>
<dbReference type="Gene3D" id="2.60.200.10">
    <property type="match status" value="1"/>
</dbReference>
<dbReference type="GO" id="GO:0009791">
    <property type="term" value="P:post-embryonic development"/>
    <property type="evidence" value="ECO:0007669"/>
    <property type="project" value="UniProtKB-ARBA"/>
</dbReference>
<dbReference type="GO" id="GO:0050793">
    <property type="term" value="P:regulation of developmental process"/>
    <property type="evidence" value="ECO:0007669"/>
    <property type="project" value="UniProtKB-ARBA"/>
</dbReference>
<dbReference type="SUPFAM" id="SSF49879">
    <property type="entry name" value="SMAD/FHA domain"/>
    <property type="match status" value="1"/>
</dbReference>
<dbReference type="GeneID" id="108675829"/>
<dbReference type="Proteomes" id="UP000694843">
    <property type="component" value="Unplaced"/>
</dbReference>